<comment type="caution">
    <text evidence="8">The sequence shown here is derived from an EMBL/GenBank/DDBJ whole genome shotgun (WGS) entry which is preliminary data.</text>
</comment>
<feature type="non-terminal residue" evidence="8">
    <location>
        <position position="1"/>
    </location>
</feature>
<protein>
    <submittedName>
        <fullName evidence="8">RFC5 factor</fullName>
    </submittedName>
</protein>
<dbReference type="FunFam" id="3.40.50.300:FF:000129">
    <property type="entry name" value="Replication factor C subunit 5"/>
    <property type="match status" value="1"/>
</dbReference>
<evidence type="ECO:0000313" key="8">
    <source>
        <dbReference type="EMBL" id="NWR25137.1"/>
    </source>
</evidence>
<dbReference type="GO" id="GO:0005663">
    <property type="term" value="C:DNA replication factor C complex"/>
    <property type="evidence" value="ECO:0007669"/>
    <property type="project" value="TreeGrafter"/>
</dbReference>
<dbReference type="AlphaFoldDB" id="A0A7K4VRT7"/>
<keyword evidence="4" id="KW-0547">Nucleotide-binding</keyword>
<dbReference type="GO" id="GO:0006281">
    <property type="term" value="P:DNA repair"/>
    <property type="evidence" value="ECO:0007669"/>
    <property type="project" value="TreeGrafter"/>
</dbReference>
<dbReference type="EMBL" id="VYZJ01002655">
    <property type="protein sequence ID" value="NWR25137.1"/>
    <property type="molecule type" value="Genomic_DNA"/>
</dbReference>
<dbReference type="Pfam" id="PF00004">
    <property type="entry name" value="AAA"/>
    <property type="match status" value="1"/>
</dbReference>
<feature type="domain" description="AAA+ ATPase" evidence="7">
    <location>
        <begin position="30"/>
        <end position="158"/>
    </location>
</feature>
<dbReference type="CDD" id="cd18140">
    <property type="entry name" value="HLD_clamp_RFC"/>
    <property type="match status" value="1"/>
</dbReference>
<evidence type="ECO:0000256" key="6">
    <source>
        <dbReference type="ARBA" id="ARBA00023242"/>
    </source>
</evidence>
<dbReference type="SUPFAM" id="SSF48019">
    <property type="entry name" value="post-AAA+ oligomerization domain-like"/>
    <property type="match status" value="1"/>
</dbReference>
<dbReference type="GO" id="GO:0003689">
    <property type="term" value="F:DNA clamp loader activity"/>
    <property type="evidence" value="ECO:0007669"/>
    <property type="project" value="TreeGrafter"/>
</dbReference>
<dbReference type="GO" id="GO:0016887">
    <property type="term" value="F:ATP hydrolysis activity"/>
    <property type="evidence" value="ECO:0007669"/>
    <property type="project" value="InterPro"/>
</dbReference>
<dbReference type="GO" id="GO:0005634">
    <property type="term" value="C:nucleus"/>
    <property type="evidence" value="ECO:0007669"/>
    <property type="project" value="UniProtKB-SubCell"/>
</dbReference>
<comment type="similarity">
    <text evidence="2">Belongs to the activator 1 small subunits family.</text>
</comment>
<dbReference type="InterPro" id="IPR013748">
    <property type="entry name" value="Rep_factorC_C"/>
</dbReference>
<sequence>VEKYRPQALSELVSHRDILSTVQRFISEDRLPHLLLYGPPGTGKTSTILACARQLYREREFGSMVLELNASDDRGIDIVRGPILSFASTRTIFKKGFKLVILDEADAMTQDAQNALRRVIEKFTENTRFCLICNYLSKIIPALQSRCTRFRFGPLTPELMVPRLQHVIQEEGVDVTEDGMKALVTLSSGDMRRALNILQSTSMAFGKVTEENVYTCTGHPLKSDIANILDWMLNQDFSTAYRKIMELKTLKGLALQDILTEIHLFVHRGGERLQMILERPNSPLPFTECFLLSTVDFPPSIRIQLLIKLADIEYRLAAGTSEKIQLSSLIAAFQVTRDLVVAEA</sequence>
<evidence type="ECO:0000256" key="3">
    <source>
        <dbReference type="ARBA" id="ARBA00022705"/>
    </source>
</evidence>
<dbReference type="Pfam" id="PF21960">
    <property type="entry name" value="RCF1-5-like_lid"/>
    <property type="match status" value="1"/>
</dbReference>
<dbReference type="SMART" id="SM00382">
    <property type="entry name" value="AAA"/>
    <property type="match status" value="1"/>
</dbReference>
<dbReference type="PANTHER" id="PTHR11669:SF9">
    <property type="entry name" value="REPLICATION FACTOR C SUBUNIT 5"/>
    <property type="match status" value="1"/>
</dbReference>
<accession>A0A7K4VRT7</accession>
<gene>
    <name evidence="8" type="primary">Rfc5</name>
    <name evidence="8" type="ORF">EMBFUC_R09728</name>
</gene>
<dbReference type="GO" id="GO:0003677">
    <property type="term" value="F:DNA binding"/>
    <property type="evidence" value="ECO:0007669"/>
    <property type="project" value="InterPro"/>
</dbReference>
<dbReference type="PANTHER" id="PTHR11669">
    <property type="entry name" value="REPLICATION FACTOR C / DNA POLYMERASE III GAMMA-TAU SUBUNIT"/>
    <property type="match status" value="1"/>
</dbReference>
<dbReference type="InterPro" id="IPR003593">
    <property type="entry name" value="AAA+_ATPase"/>
</dbReference>
<dbReference type="FunFam" id="1.10.8.60:FF:000028">
    <property type="entry name" value="Replication factor C subunit 5"/>
    <property type="match status" value="1"/>
</dbReference>
<evidence type="ECO:0000256" key="1">
    <source>
        <dbReference type="ARBA" id="ARBA00004123"/>
    </source>
</evidence>
<dbReference type="GO" id="GO:0006261">
    <property type="term" value="P:DNA-templated DNA replication"/>
    <property type="evidence" value="ECO:0007669"/>
    <property type="project" value="TreeGrafter"/>
</dbReference>
<evidence type="ECO:0000259" key="7">
    <source>
        <dbReference type="SMART" id="SM00382"/>
    </source>
</evidence>
<comment type="subcellular location">
    <subcellularLocation>
        <location evidence="1">Nucleus</location>
    </subcellularLocation>
</comment>
<dbReference type="GO" id="GO:0005524">
    <property type="term" value="F:ATP binding"/>
    <property type="evidence" value="ECO:0007669"/>
    <property type="project" value="UniProtKB-KW"/>
</dbReference>
<proteinExistence type="inferred from homology"/>
<evidence type="ECO:0000256" key="5">
    <source>
        <dbReference type="ARBA" id="ARBA00022840"/>
    </source>
</evidence>
<keyword evidence="5" id="KW-0067">ATP-binding</keyword>
<name>A0A7K4VRT7_9EMBE</name>
<keyword evidence="9" id="KW-1185">Reference proteome</keyword>
<dbReference type="Pfam" id="PF08542">
    <property type="entry name" value="Rep_fac_C"/>
    <property type="match status" value="2"/>
</dbReference>
<dbReference type="NCBIfam" id="NF001679">
    <property type="entry name" value="PRK00440.1"/>
    <property type="match status" value="1"/>
</dbReference>
<feature type="non-terminal residue" evidence="8">
    <location>
        <position position="344"/>
    </location>
</feature>
<organism evidence="8 9">
    <name type="scientific">Emberiza fucata</name>
    <dbReference type="NCBI Taxonomy" id="337179"/>
    <lineage>
        <taxon>Eukaryota</taxon>
        <taxon>Metazoa</taxon>
        <taxon>Chordata</taxon>
        <taxon>Craniata</taxon>
        <taxon>Vertebrata</taxon>
        <taxon>Euteleostomi</taxon>
        <taxon>Archelosauria</taxon>
        <taxon>Archosauria</taxon>
        <taxon>Dinosauria</taxon>
        <taxon>Saurischia</taxon>
        <taxon>Theropoda</taxon>
        <taxon>Coelurosauria</taxon>
        <taxon>Aves</taxon>
        <taxon>Neognathae</taxon>
        <taxon>Neoaves</taxon>
        <taxon>Telluraves</taxon>
        <taxon>Australaves</taxon>
        <taxon>Passeriformes</taxon>
        <taxon>Passeroidea</taxon>
        <taxon>Fringillidae</taxon>
        <taxon>Emberizinae</taxon>
        <taxon>Emberizini</taxon>
        <taxon>Emberiza</taxon>
    </lineage>
</organism>
<dbReference type="SUPFAM" id="SSF52540">
    <property type="entry name" value="P-loop containing nucleoside triphosphate hydrolases"/>
    <property type="match status" value="1"/>
</dbReference>
<dbReference type="Gene3D" id="1.10.8.60">
    <property type="match status" value="1"/>
</dbReference>
<dbReference type="InterPro" id="IPR047854">
    <property type="entry name" value="RFC_lid"/>
</dbReference>
<evidence type="ECO:0000256" key="4">
    <source>
        <dbReference type="ARBA" id="ARBA00022741"/>
    </source>
</evidence>
<keyword evidence="3" id="KW-0235">DNA replication</keyword>
<evidence type="ECO:0000256" key="2">
    <source>
        <dbReference type="ARBA" id="ARBA00005378"/>
    </source>
</evidence>
<keyword evidence="6" id="KW-0539">Nucleus</keyword>
<dbReference type="InterPro" id="IPR050238">
    <property type="entry name" value="DNA_Rep/Repair_Clamp_Loader"/>
</dbReference>
<dbReference type="Gene3D" id="1.20.272.10">
    <property type="match status" value="1"/>
</dbReference>
<dbReference type="Proteomes" id="UP000580681">
    <property type="component" value="Unassembled WGS sequence"/>
</dbReference>
<evidence type="ECO:0000313" key="9">
    <source>
        <dbReference type="Proteomes" id="UP000580681"/>
    </source>
</evidence>
<dbReference type="InterPro" id="IPR008921">
    <property type="entry name" value="DNA_pol3_clamp-load_cplx_C"/>
</dbReference>
<dbReference type="CDD" id="cd00009">
    <property type="entry name" value="AAA"/>
    <property type="match status" value="1"/>
</dbReference>
<dbReference type="Gene3D" id="3.40.50.300">
    <property type="entry name" value="P-loop containing nucleotide triphosphate hydrolases"/>
    <property type="match status" value="1"/>
</dbReference>
<dbReference type="InterPro" id="IPR027417">
    <property type="entry name" value="P-loop_NTPase"/>
</dbReference>
<reference evidence="8 9" key="1">
    <citation type="submission" date="2019-09" db="EMBL/GenBank/DDBJ databases">
        <title>Bird 10,000 Genomes (B10K) Project - Family phase.</title>
        <authorList>
            <person name="Zhang G."/>
        </authorList>
    </citation>
    <scope>NUCLEOTIDE SEQUENCE [LARGE SCALE GENOMIC DNA]</scope>
    <source>
        <strain evidence="8">B10K-DU-015-11</strain>
        <tissue evidence="8">Mixed tissue sample</tissue>
    </source>
</reference>
<dbReference type="InterPro" id="IPR003959">
    <property type="entry name" value="ATPase_AAA_core"/>
</dbReference>